<evidence type="ECO:0000259" key="8">
    <source>
        <dbReference type="PROSITE" id="PS51332"/>
    </source>
</evidence>
<evidence type="ECO:0000256" key="2">
    <source>
        <dbReference type="ARBA" id="ARBA00022603"/>
    </source>
</evidence>
<gene>
    <name evidence="10" type="ordered locus">Cphamn1_0893</name>
</gene>
<dbReference type="GO" id="GO:0046872">
    <property type="term" value="F:metal ion binding"/>
    <property type="evidence" value="ECO:0007669"/>
    <property type="project" value="UniProtKB-KW"/>
</dbReference>
<dbReference type="AlphaFoldDB" id="B3EPG0"/>
<dbReference type="InterPro" id="IPR007197">
    <property type="entry name" value="rSAM"/>
</dbReference>
<keyword evidence="3" id="KW-0808">Transferase</keyword>
<dbReference type="InterPro" id="IPR058240">
    <property type="entry name" value="rSAM_sf"/>
</dbReference>
<dbReference type="InterPro" id="IPR023404">
    <property type="entry name" value="rSAM_horseshoe"/>
</dbReference>
<evidence type="ECO:0000313" key="10">
    <source>
        <dbReference type="EMBL" id="ACE03838.1"/>
    </source>
</evidence>
<dbReference type="EMBL" id="CP001101">
    <property type="protein sequence ID" value="ACE03838.1"/>
    <property type="molecule type" value="Genomic_DNA"/>
</dbReference>
<dbReference type="OrthoDB" id="9801424at2"/>
<dbReference type="PANTHER" id="PTHR43409">
    <property type="entry name" value="ANAEROBIC MAGNESIUM-PROTOPORPHYRIN IX MONOMETHYL ESTER CYCLASE-RELATED"/>
    <property type="match status" value="1"/>
</dbReference>
<dbReference type="SUPFAM" id="SSF102114">
    <property type="entry name" value="Radical SAM enzymes"/>
    <property type="match status" value="1"/>
</dbReference>
<dbReference type="SFLD" id="SFLDG01082">
    <property type="entry name" value="B12-binding_domain_containing"/>
    <property type="match status" value="1"/>
</dbReference>
<keyword evidence="4" id="KW-0949">S-adenosyl-L-methionine</keyword>
<dbReference type="SFLD" id="SFLDS00029">
    <property type="entry name" value="Radical_SAM"/>
    <property type="match status" value="1"/>
</dbReference>
<dbReference type="GO" id="GO:0031419">
    <property type="term" value="F:cobalamin binding"/>
    <property type="evidence" value="ECO:0007669"/>
    <property type="project" value="InterPro"/>
</dbReference>
<keyword evidence="7" id="KW-0411">Iron-sulfur</keyword>
<reference evidence="10" key="1">
    <citation type="submission" date="2008-06" db="EMBL/GenBank/DDBJ databases">
        <title>Complete sequence of Chlorobium phaeobacteroides BS1.</title>
        <authorList>
            <consortium name="US DOE Joint Genome Institute"/>
            <person name="Lucas S."/>
            <person name="Copeland A."/>
            <person name="Lapidus A."/>
            <person name="Glavina del Rio T."/>
            <person name="Dalin E."/>
            <person name="Tice H."/>
            <person name="Bruce D."/>
            <person name="Goodwin L."/>
            <person name="Pitluck S."/>
            <person name="Schmutz J."/>
            <person name="Larimer F."/>
            <person name="Land M."/>
            <person name="Hauser L."/>
            <person name="Kyrpides N."/>
            <person name="Ovchinnikova G."/>
            <person name="Li T."/>
            <person name="Liu Z."/>
            <person name="Zhao F."/>
            <person name="Overmann J."/>
            <person name="Bryant D.A."/>
            <person name="Richardson P."/>
        </authorList>
    </citation>
    <scope>NUCLEOTIDE SEQUENCE [LARGE SCALE GENOMIC DNA]</scope>
    <source>
        <strain evidence="10">BS1</strain>
    </source>
</reference>
<keyword evidence="5" id="KW-0479">Metal-binding</keyword>
<dbReference type="eggNOG" id="COG1032">
    <property type="taxonomic scope" value="Bacteria"/>
</dbReference>
<evidence type="ECO:0000256" key="7">
    <source>
        <dbReference type="ARBA" id="ARBA00023014"/>
    </source>
</evidence>
<dbReference type="GO" id="GO:0003824">
    <property type="term" value="F:catalytic activity"/>
    <property type="evidence" value="ECO:0007669"/>
    <property type="project" value="InterPro"/>
</dbReference>
<evidence type="ECO:0000256" key="3">
    <source>
        <dbReference type="ARBA" id="ARBA00022679"/>
    </source>
</evidence>
<dbReference type="Gene3D" id="3.40.50.280">
    <property type="entry name" value="Cobalamin-binding domain"/>
    <property type="match status" value="1"/>
</dbReference>
<protein>
    <submittedName>
        <fullName evidence="10">Radical SAM domain protein</fullName>
    </submittedName>
</protein>
<dbReference type="Gene3D" id="3.80.30.20">
    <property type="entry name" value="tm_1862 like domain"/>
    <property type="match status" value="1"/>
</dbReference>
<name>B3EPG0_CHLPB</name>
<evidence type="ECO:0000256" key="5">
    <source>
        <dbReference type="ARBA" id="ARBA00022723"/>
    </source>
</evidence>
<proteinExistence type="predicted"/>
<evidence type="ECO:0000256" key="4">
    <source>
        <dbReference type="ARBA" id="ARBA00022691"/>
    </source>
</evidence>
<dbReference type="InterPro" id="IPR051198">
    <property type="entry name" value="BchE-like"/>
</dbReference>
<feature type="domain" description="B12-binding" evidence="8">
    <location>
        <begin position="17"/>
        <end position="161"/>
    </location>
</feature>
<dbReference type="InterPro" id="IPR034466">
    <property type="entry name" value="Methyltransferase_Class_B"/>
</dbReference>
<organism evidence="10">
    <name type="scientific">Chlorobium phaeobacteroides (strain BS1)</name>
    <dbReference type="NCBI Taxonomy" id="331678"/>
    <lineage>
        <taxon>Bacteria</taxon>
        <taxon>Pseudomonadati</taxon>
        <taxon>Chlorobiota</taxon>
        <taxon>Chlorobiia</taxon>
        <taxon>Chlorobiales</taxon>
        <taxon>Chlorobiaceae</taxon>
        <taxon>Chlorobium/Pelodictyon group</taxon>
        <taxon>Chlorobium</taxon>
    </lineage>
</organism>
<sequence>MKAITLVSYPTATDFDSLDTLKHIKYLKAPPFSILVVTSLFRRLGVEVNLFNTDNEYLRHLDSGKDAKTFCEDFAGLLAESAVSVAGFSSICNSYYVTLAIARELKRKRPEIRVLLGGTHATATAMHTMERCSYIDFILAGEIEDSLESFSRCYDASPEDVPGLYWRDSRKTIRVNTFGPPPNLEDMPLPAYDLCDDYNLDSFMVEAGRGCPFHCRFCSTSHFFGRAYRLRPFDTILDEASVLNTKFGFPRIALLHDNLFHSHRKLLSFCRKWKNDSRTEGLSWNCSLRADSISPEIAEELSNSGCESVFIGVETGSQRVQQVIEKRLKIDKVRQVIDSLHKYGVRTTVAFMIGFPEERREEVRLTLDFYYEMLCRRLASPQIDMLSPVNGSNYYEEYKEELYYDELTSAMAHQGDMLSSISAHYDDMVRASPELFAAHYALPLKFVEREFVFECTCFLRYAAYNMRWLLVMAVHAVGDLYDVVELFLEYRKSTTSSLKGMLYYSNYDFLEDFLAFAACLPQLQVFRQECLDQYRFMLDAYSLSDEEFTALKEMSSVQDVNRSCTLTLDDRLFASCLTKFTRYSFSEVVDSFDKGDPVENIAPMQSAIILRADSEHVFIEGVSVMTAAIVMAFEEGEVIANALEMLAEKHADLLPGSVANVRQGFLFAIQQLVATGYLRPD</sequence>
<evidence type="ECO:0000256" key="6">
    <source>
        <dbReference type="ARBA" id="ARBA00023004"/>
    </source>
</evidence>
<accession>B3EPG0</accession>
<dbReference type="CDD" id="cd01335">
    <property type="entry name" value="Radical_SAM"/>
    <property type="match status" value="1"/>
</dbReference>
<dbReference type="HOGENOM" id="CLU_403716_0_0_10"/>
<dbReference type="InterPro" id="IPR006638">
    <property type="entry name" value="Elp3/MiaA/NifB-like_rSAM"/>
</dbReference>
<dbReference type="GO" id="GO:0005829">
    <property type="term" value="C:cytosol"/>
    <property type="evidence" value="ECO:0007669"/>
    <property type="project" value="TreeGrafter"/>
</dbReference>
<dbReference type="InterPro" id="IPR006158">
    <property type="entry name" value="Cobalamin-bd"/>
</dbReference>
<evidence type="ECO:0000259" key="9">
    <source>
        <dbReference type="PROSITE" id="PS51918"/>
    </source>
</evidence>
<dbReference type="SMART" id="SM00729">
    <property type="entry name" value="Elp3"/>
    <property type="match status" value="1"/>
</dbReference>
<dbReference type="Pfam" id="PF04055">
    <property type="entry name" value="Radical_SAM"/>
    <property type="match status" value="1"/>
</dbReference>
<dbReference type="PROSITE" id="PS51332">
    <property type="entry name" value="B12_BINDING"/>
    <property type="match status" value="1"/>
</dbReference>
<dbReference type="GO" id="GO:0051539">
    <property type="term" value="F:4 iron, 4 sulfur cluster binding"/>
    <property type="evidence" value="ECO:0007669"/>
    <property type="project" value="UniProtKB-KW"/>
</dbReference>
<dbReference type="Pfam" id="PF02310">
    <property type="entry name" value="B12-binding"/>
    <property type="match status" value="1"/>
</dbReference>
<comment type="cofactor">
    <cofactor evidence="1">
        <name>[4Fe-4S] cluster</name>
        <dbReference type="ChEBI" id="CHEBI:49883"/>
    </cofactor>
</comment>
<evidence type="ECO:0000256" key="1">
    <source>
        <dbReference type="ARBA" id="ARBA00001966"/>
    </source>
</evidence>
<keyword evidence="6" id="KW-0408">Iron</keyword>
<keyword evidence="2" id="KW-0489">Methyltransferase</keyword>
<dbReference type="SFLD" id="SFLDG01123">
    <property type="entry name" value="methyltransferase_(Class_B)"/>
    <property type="match status" value="1"/>
</dbReference>
<dbReference type="KEGG" id="cpb:Cphamn1_0893"/>
<dbReference type="PANTHER" id="PTHR43409:SF7">
    <property type="entry name" value="BLL1977 PROTEIN"/>
    <property type="match status" value="1"/>
</dbReference>
<feature type="domain" description="Radical SAM core" evidence="9">
    <location>
        <begin position="197"/>
        <end position="422"/>
    </location>
</feature>
<dbReference type="PROSITE" id="PS51918">
    <property type="entry name" value="RADICAL_SAM"/>
    <property type="match status" value="1"/>
</dbReference>
<dbReference type="STRING" id="331678.Cphamn1_0893"/>